<dbReference type="AlphaFoldDB" id="A0A1A7YJX1"/>
<dbReference type="InterPro" id="IPR023214">
    <property type="entry name" value="HAD_sf"/>
</dbReference>
<feature type="compositionally biased region" description="Low complexity" evidence="5">
    <location>
        <begin position="74"/>
        <end position="87"/>
    </location>
</feature>
<dbReference type="GO" id="GO:0004721">
    <property type="term" value="F:phosphoprotein phosphatase activity"/>
    <property type="evidence" value="ECO:0007669"/>
    <property type="project" value="UniProtKB-KW"/>
</dbReference>
<keyword evidence="2" id="KW-0904">Protein phosphatase</keyword>
<name>A0A1A7YJX1_9TELE</name>
<accession>A0A1A7YJX1</accession>
<comment type="function">
    <text evidence="3">Probable phosphatase.</text>
</comment>
<dbReference type="SUPFAM" id="SSF56784">
    <property type="entry name" value="HAD-like"/>
    <property type="match status" value="1"/>
</dbReference>
<dbReference type="InterPro" id="IPR011948">
    <property type="entry name" value="Dullard_phosphatase"/>
</dbReference>
<dbReference type="FunFam" id="3.40.50.1000:FF:000015">
    <property type="entry name" value="CTD small phosphatase-like protein 2"/>
    <property type="match status" value="1"/>
</dbReference>
<dbReference type="InterPro" id="IPR004274">
    <property type="entry name" value="FCP1_dom"/>
</dbReference>
<dbReference type="PROSITE" id="PS50969">
    <property type="entry name" value="FCP1"/>
    <property type="match status" value="1"/>
</dbReference>
<dbReference type="CDD" id="cd07521">
    <property type="entry name" value="HAD_FCP1-like"/>
    <property type="match status" value="1"/>
</dbReference>
<dbReference type="InterPro" id="IPR036412">
    <property type="entry name" value="HAD-like_sf"/>
</dbReference>
<feature type="region of interest" description="Disordered" evidence="5">
    <location>
        <begin position="219"/>
        <end position="241"/>
    </location>
</feature>
<evidence type="ECO:0000256" key="4">
    <source>
        <dbReference type="ARBA" id="ARBA00038355"/>
    </source>
</evidence>
<proteinExistence type="inferred from homology"/>
<reference evidence="7" key="1">
    <citation type="submission" date="2016-05" db="EMBL/GenBank/DDBJ databases">
        <authorList>
            <person name="Lavstsen T."/>
            <person name="Jespersen J.S."/>
        </authorList>
    </citation>
    <scope>NUCLEOTIDE SEQUENCE</scope>
    <source>
        <tissue evidence="7">Brain</tissue>
    </source>
</reference>
<protein>
    <submittedName>
        <fullName evidence="7">CTD (Carboxy-terminal domain, RNA polymerase II, polypeptide A) small phosphatase like 2a</fullName>
    </submittedName>
</protein>
<evidence type="ECO:0000256" key="1">
    <source>
        <dbReference type="ARBA" id="ARBA00022801"/>
    </source>
</evidence>
<evidence type="ECO:0000256" key="2">
    <source>
        <dbReference type="ARBA" id="ARBA00022912"/>
    </source>
</evidence>
<dbReference type="EMBL" id="HADW01016595">
    <property type="protein sequence ID" value="SBP17995.1"/>
    <property type="molecule type" value="Transcribed_RNA"/>
</dbReference>
<reference evidence="7" key="2">
    <citation type="submission" date="2016-06" db="EMBL/GenBank/DDBJ databases">
        <title>The genome of a short-lived fish provides insights into sex chromosome evolution and the genetic control of aging.</title>
        <authorList>
            <person name="Reichwald K."/>
            <person name="Felder M."/>
            <person name="Petzold A."/>
            <person name="Koch P."/>
            <person name="Groth M."/>
            <person name="Platzer M."/>
        </authorList>
    </citation>
    <scope>NUCLEOTIDE SEQUENCE</scope>
    <source>
        <tissue evidence="7">Brain</tissue>
    </source>
</reference>
<keyword evidence="1" id="KW-0378">Hydrolase</keyword>
<dbReference type="GO" id="GO:0005634">
    <property type="term" value="C:nucleus"/>
    <property type="evidence" value="ECO:0007669"/>
    <property type="project" value="UniProtKB-ARBA"/>
</dbReference>
<dbReference type="NCBIfam" id="TIGR02251">
    <property type="entry name" value="HIF-SF_euk"/>
    <property type="match status" value="1"/>
</dbReference>
<feature type="region of interest" description="Disordered" evidence="5">
    <location>
        <begin position="1"/>
        <end position="43"/>
    </location>
</feature>
<sequence>MRLRMRKASQHQNPALTSRTSRTKRRHSEVEDDPPTSEGGGLFSTIKKFIRGNAVKFQQESPAKKTHLHCDVDNNIITSTPPNTNPSRRAVTRVDKKDSINGQATNHDRNKDKPNGSLEETTAVEITTSPQRTTLLGTIFSPVFNFFSPAKTSSGSDSPDQALEAEEIVKQLDMEQVVETTTSTAMSTQELCSATNFYSSVSPLPPLRPPHMLEASPTAEKGELDADADLPPLTAPGSSPEMTYVEVPAAAVPPEASYDEDWEVFDPYFFIKHVPPLTEEQLTRKPALPLKTRSTPEFSLVLDLDETLVHCSLNELEDAALTFPVLFQDVIYQVYVRLRPFFREFLERMSQIYEIILFTASKKVYADKLLNILDPRKQLVRHRLFREHCVCVQGNYIKDLNILGRDLSKTIIIDNSPQAFAYQLSNGIPIESWFMDKNDNELLKLVPFLEKLVEMNEDVRPHVREKFRLHDLLPPD</sequence>
<comment type="similarity">
    <text evidence="4">Belongs to the CTDSPL2 family.</text>
</comment>
<dbReference type="InterPro" id="IPR050365">
    <property type="entry name" value="TIM50"/>
</dbReference>
<evidence type="ECO:0000313" key="7">
    <source>
        <dbReference type="EMBL" id="SBP30897.1"/>
    </source>
</evidence>
<feature type="region of interest" description="Disordered" evidence="5">
    <location>
        <begin position="74"/>
        <end position="123"/>
    </location>
</feature>
<evidence type="ECO:0000256" key="5">
    <source>
        <dbReference type="SAM" id="MobiDB-lite"/>
    </source>
</evidence>
<evidence type="ECO:0000259" key="6">
    <source>
        <dbReference type="PROSITE" id="PS50969"/>
    </source>
</evidence>
<dbReference type="SMART" id="SM00577">
    <property type="entry name" value="CPDc"/>
    <property type="match status" value="1"/>
</dbReference>
<feature type="domain" description="FCP1 homology" evidence="6">
    <location>
        <begin position="293"/>
        <end position="452"/>
    </location>
</feature>
<dbReference type="EMBL" id="HADX01008665">
    <property type="protein sequence ID" value="SBP30897.1"/>
    <property type="molecule type" value="Transcribed_RNA"/>
</dbReference>
<dbReference type="Pfam" id="PF03031">
    <property type="entry name" value="NIF"/>
    <property type="match status" value="1"/>
</dbReference>
<gene>
    <name evidence="7" type="primary">CTDSPL2A</name>
</gene>
<organism evidence="7">
    <name type="scientific">Iconisemion striatum</name>
    <dbReference type="NCBI Taxonomy" id="60296"/>
    <lineage>
        <taxon>Eukaryota</taxon>
        <taxon>Metazoa</taxon>
        <taxon>Chordata</taxon>
        <taxon>Craniata</taxon>
        <taxon>Vertebrata</taxon>
        <taxon>Euteleostomi</taxon>
        <taxon>Actinopterygii</taxon>
        <taxon>Neopterygii</taxon>
        <taxon>Teleostei</taxon>
        <taxon>Neoteleostei</taxon>
        <taxon>Acanthomorphata</taxon>
        <taxon>Ovalentaria</taxon>
        <taxon>Atherinomorphae</taxon>
        <taxon>Cyprinodontiformes</taxon>
        <taxon>Nothobranchiidae</taxon>
        <taxon>Iconisemion</taxon>
    </lineage>
</organism>
<dbReference type="Gene3D" id="3.40.50.1000">
    <property type="entry name" value="HAD superfamily/HAD-like"/>
    <property type="match status" value="1"/>
</dbReference>
<dbReference type="PANTHER" id="PTHR12210">
    <property type="entry name" value="DULLARD PROTEIN PHOSPHATASE"/>
    <property type="match status" value="1"/>
</dbReference>
<evidence type="ECO:0000256" key="3">
    <source>
        <dbReference type="ARBA" id="ARBA00037324"/>
    </source>
</evidence>